<accession>A0A5C3M7D6</accession>
<dbReference type="PANTHER" id="PTHR23030:SF39">
    <property type="entry name" value="PROGRAMMED CELL DEATH 6-INTERACTING PROTEIN"/>
    <property type="match status" value="1"/>
</dbReference>
<dbReference type="PANTHER" id="PTHR23030">
    <property type="entry name" value="PCD6 INTERACTING PROTEIN-RELATED"/>
    <property type="match status" value="1"/>
</dbReference>
<dbReference type="Pfam" id="PF13949">
    <property type="entry name" value="ALIX_LYPXL_bnd"/>
    <property type="match status" value="1"/>
</dbReference>
<dbReference type="Gene3D" id="1.20.140.50">
    <property type="entry name" value="alix/aip1 like domains"/>
    <property type="match status" value="1"/>
</dbReference>
<evidence type="ECO:0000259" key="3">
    <source>
        <dbReference type="PROSITE" id="PS51180"/>
    </source>
</evidence>
<reference evidence="4 5" key="1">
    <citation type="journal article" date="2019" name="Nat. Ecol. Evol.">
        <title>Megaphylogeny resolves global patterns of mushroom evolution.</title>
        <authorList>
            <person name="Varga T."/>
            <person name="Krizsan K."/>
            <person name="Foldi C."/>
            <person name="Dima B."/>
            <person name="Sanchez-Garcia M."/>
            <person name="Sanchez-Ramirez S."/>
            <person name="Szollosi G.J."/>
            <person name="Szarkandi J.G."/>
            <person name="Papp V."/>
            <person name="Albert L."/>
            <person name="Andreopoulos W."/>
            <person name="Angelini C."/>
            <person name="Antonin V."/>
            <person name="Barry K.W."/>
            <person name="Bougher N.L."/>
            <person name="Buchanan P."/>
            <person name="Buyck B."/>
            <person name="Bense V."/>
            <person name="Catcheside P."/>
            <person name="Chovatia M."/>
            <person name="Cooper J."/>
            <person name="Damon W."/>
            <person name="Desjardin D."/>
            <person name="Finy P."/>
            <person name="Geml J."/>
            <person name="Haridas S."/>
            <person name="Hughes K."/>
            <person name="Justo A."/>
            <person name="Karasinski D."/>
            <person name="Kautmanova I."/>
            <person name="Kiss B."/>
            <person name="Kocsube S."/>
            <person name="Kotiranta H."/>
            <person name="LaButti K.M."/>
            <person name="Lechner B.E."/>
            <person name="Liimatainen K."/>
            <person name="Lipzen A."/>
            <person name="Lukacs Z."/>
            <person name="Mihaltcheva S."/>
            <person name="Morgado L.N."/>
            <person name="Niskanen T."/>
            <person name="Noordeloos M.E."/>
            <person name="Ohm R.A."/>
            <person name="Ortiz-Santana B."/>
            <person name="Ovrebo C."/>
            <person name="Racz N."/>
            <person name="Riley R."/>
            <person name="Savchenko A."/>
            <person name="Shiryaev A."/>
            <person name="Soop K."/>
            <person name="Spirin V."/>
            <person name="Szebenyi C."/>
            <person name="Tomsovsky M."/>
            <person name="Tulloss R.E."/>
            <person name="Uehling J."/>
            <person name="Grigoriev I.V."/>
            <person name="Vagvolgyi C."/>
            <person name="Papp T."/>
            <person name="Martin F.M."/>
            <person name="Miettinen O."/>
            <person name="Hibbett D.S."/>
            <person name="Nagy L.G."/>
        </authorList>
    </citation>
    <scope>NUCLEOTIDE SEQUENCE [LARGE SCALE GENOMIC DNA]</scope>
    <source>
        <strain evidence="4 5">CBS 166.37</strain>
    </source>
</reference>
<feature type="region of interest" description="Disordered" evidence="2">
    <location>
        <begin position="733"/>
        <end position="802"/>
    </location>
</feature>
<comment type="similarity">
    <text evidence="1">Belongs to the palA/RIM20 family.</text>
</comment>
<evidence type="ECO:0000313" key="4">
    <source>
        <dbReference type="EMBL" id="TFK40326.1"/>
    </source>
</evidence>
<dbReference type="CDD" id="cd09241">
    <property type="entry name" value="BRO1_ScRim20-like"/>
    <property type="match status" value="1"/>
</dbReference>
<evidence type="ECO:0000256" key="1">
    <source>
        <dbReference type="ARBA" id="ARBA00038154"/>
    </source>
</evidence>
<proteinExistence type="inferred from homology"/>
<name>A0A5C3M7D6_9AGAR</name>
<sequence>MSNLLAIPFKKTYPLDLKDAVRKYISDHGGMHPDEFKDDIKLWQDLRKDGVGGVVHVNRVNAAQTYQAQLVSILAKLPTDIQLEIAYAPVFNQSSVPVILRNLAFERASVLFNLASLYSQLAAGEDRSTLDGIKRAATNYQQAAGTFSFLHSSALPKLVYSPEDEEIPLDLSESFIKGLEWLMLAQAQECSWQLAKINQYKNSLIAKIAARAASLYKASATTFREATPPVKQLLPSDWLAHIEAKSHHFSAVAEYRKSREEDEASRYGQQIARLDQAHSEAKKAYDIARRGKIAAPVLQDIQSLLEILQKDLIRAQRDNDLIYHQDVPAPSALDPIQQTNLATLIIPPALSNPASVIGNTRPIFGDLVGWGAREAINIYNNRKQYLIKEKVVDFSQELQDQADDDLRKLCLPAALEALERPIGLPPSLLRKAEEVRLENGPAKIEASIEDVQRLAHQDSALLDEALDILDNEASEDEAARKDSPLNRLPSHEANAELTGKATRYRSILEQAAASDETVRQKWDEWEENIIQLTWDEADLEASIPSTTISSASSSTPQGQQTRSHARILRVKLEELDTLHRERELLVKRARLLADADDIRPRILRAASGFERLTEVQPSMFEDVSDGELAKYDKFLQELINMEQKQNVILTDIKNRNDLFLQSRRDDPSVKEREHALQSLDLAYFKYKEITRNLNEGFKFYNDLAGILSQFKEVCKTWSHQRIQEIHSVSRSMKSLSLRDANEQQAAAAQETKKAPAPASPRTQSGPLRKPPAGKSSLGLPPIKSGDWGFEEIALPPGPGERK</sequence>
<dbReference type="AlphaFoldDB" id="A0A5C3M7D6"/>
<feature type="region of interest" description="Disordered" evidence="2">
    <location>
        <begin position="474"/>
        <end position="496"/>
    </location>
</feature>
<dbReference type="EMBL" id="ML213597">
    <property type="protein sequence ID" value="TFK40326.1"/>
    <property type="molecule type" value="Genomic_DNA"/>
</dbReference>
<feature type="domain" description="BRO1" evidence="3">
    <location>
        <begin position="3"/>
        <end position="406"/>
    </location>
</feature>
<dbReference type="SMART" id="SM01041">
    <property type="entry name" value="BRO1"/>
    <property type="match status" value="1"/>
</dbReference>
<dbReference type="GO" id="GO:0005768">
    <property type="term" value="C:endosome"/>
    <property type="evidence" value="ECO:0007669"/>
    <property type="project" value="TreeGrafter"/>
</dbReference>
<dbReference type="InterPro" id="IPR038499">
    <property type="entry name" value="BRO1_sf"/>
</dbReference>
<protein>
    <submittedName>
        <fullName evidence="4">BRO1-like domain-containing protein</fullName>
    </submittedName>
</protein>
<dbReference type="InterPro" id="IPR025304">
    <property type="entry name" value="ALIX_V_dom"/>
</dbReference>
<dbReference type="Pfam" id="PF03097">
    <property type="entry name" value="BRO1"/>
    <property type="match status" value="1"/>
</dbReference>
<evidence type="ECO:0000313" key="5">
    <source>
        <dbReference type="Proteomes" id="UP000308652"/>
    </source>
</evidence>
<keyword evidence="5" id="KW-1185">Reference proteome</keyword>
<dbReference type="PROSITE" id="PS51180">
    <property type="entry name" value="BRO1"/>
    <property type="match status" value="1"/>
</dbReference>
<organism evidence="4 5">
    <name type="scientific">Crucibulum laeve</name>
    <dbReference type="NCBI Taxonomy" id="68775"/>
    <lineage>
        <taxon>Eukaryota</taxon>
        <taxon>Fungi</taxon>
        <taxon>Dikarya</taxon>
        <taxon>Basidiomycota</taxon>
        <taxon>Agaricomycotina</taxon>
        <taxon>Agaricomycetes</taxon>
        <taxon>Agaricomycetidae</taxon>
        <taxon>Agaricales</taxon>
        <taxon>Agaricineae</taxon>
        <taxon>Nidulariaceae</taxon>
        <taxon>Crucibulum</taxon>
    </lineage>
</organism>
<dbReference type="STRING" id="68775.A0A5C3M7D6"/>
<evidence type="ECO:0000256" key="2">
    <source>
        <dbReference type="SAM" id="MobiDB-lite"/>
    </source>
</evidence>
<dbReference type="Gene3D" id="1.20.120.560">
    <property type="entry name" value="alix/aip1 in complex with the ypdl late domain"/>
    <property type="match status" value="1"/>
</dbReference>
<gene>
    <name evidence="4" type="ORF">BDQ12DRAFT_680750</name>
</gene>
<dbReference type="InterPro" id="IPR004328">
    <property type="entry name" value="BRO1_dom"/>
</dbReference>
<feature type="compositionally biased region" description="Basic and acidic residues" evidence="2">
    <location>
        <begin position="477"/>
        <end position="494"/>
    </location>
</feature>
<dbReference type="Proteomes" id="UP000308652">
    <property type="component" value="Unassembled WGS sequence"/>
</dbReference>
<dbReference type="Gene3D" id="1.25.40.280">
    <property type="entry name" value="alix/aip1 like domains"/>
    <property type="match status" value="1"/>
</dbReference>
<dbReference type="OrthoDB" id="64867at2759"/>